<evidence type="ECO:0000313" key="3">
    <source>
        <dbReference type="Proteomes" id="UP000001488"/>
    </source>
</evidence>
<organism evidence="2 3">
    <name type="scientific">Thermococcus gammatolerans (strain DSM 15229 / JCM 11827 / EJ3)</name>
    <dbReference type="NCBI Taxonomy" id="593117"/>
    <lineage>
        <taxon>Archaea</taxon>
        <taxon>Methanobacteriati</taxon>
        <taxon>Methanobacteriota</taxon>
        <taxon>Thermococci</taxon>
        <taxon>Thermococcales</taxon>
        <taxon>Thermococcaceae</taxon>
        <taxon>Thermococcus</taxon>
    </lineage>
</organism>
<dbReference type="AlphaFoldDB" id="C5A4I9"/>
<keyword evidence="1" id="KW-0472">Membrane</keyword>
<evidence type="ECO:0008006" key="4">
    <source>
        <dbReference type="Google" id="ProtNLM"/>
    </source>
</evidence>
<dbReference type="eggNOG" id="arCOG01644">
    <property type="taxonomic scope" value="Archaea"/>
</dbReference>
<gene>
    <name evidence="2" type="ordered locus">TGAM_0649</name>
</gene>
<keyword evidence="3" id="KW-1185">Reference proteome</keyword>
<dbReference type="Proteomes" id="UP000001488">
    <property type="component" value="Chromosome"/>
</dbReference>
<feature type="transmembrane region" description="Helical" evidence="1">
    <location>
        <begin position="42"/>
        <end position="61"/>
    </location>
</feature>
<dbReference type="PATRIC" id="fig|593117.10.peg.646"/>
<dbReference type="KEGG" id="tga:TGAM_0649"/>
<reference evidence="2 3" key="1">
    <citation type="journal article" date="2007" name="Genome Biol.">
        <title>Genome analysis and genome-wide proteomics of Thermococcus gammatolerans, the most radioresistant organism known amongst the Archaea.</title>
        <authorList>
            <person name="Zivanovic Y."/>
            <person name="Armengaud J."/>
            <person name="Lagorce A."/>
            <person name="Leplat C."/>
            <person name="Guerin P."/>
            <person name="Dutertre M."/>
            <person name="Anthouard V."/>
            <person name="Forterre P."/>
            <person name="Wincker P."/>
            <person name="Confalonieri F."/>
        </authorList>
    </citation>
    <scope>NUCLEOTIDE SEQUENCE [LARGE SCALE GENOMIC DNA]</scope>
    <source>
        <strain evidence="3">DSM 15229 / JCM 11827 / EJ3</strain>
    </source>
</reference>
<dbReference type="Pfam" id="PF06195">
    <property type="entry name" value="DUF996"/>
    <property type="match status" value="1"/>
</dbReference>
<accession>C5A4I9</accession>
<feature type="transmembrane region" description="Helical" evidence="1">
    <location>
        <begin position="73"/>
        <end position="98"/>
    </location>
</feature>
<dbReference type="EMBL" id="CP001398">
    <property type="protein sequence ID" value="ACS33151.1"/>
    <property type="molecule type" value="Genomic_DNA"/>
</dbReference>
<keyword evidence="1" id="KW-1133">Transmembrane helix</keyword>
<feature type="transmembrane region" description="Helical" evidence="1">
    <location>
        <begin position="133"/>
        <end position="153"/>
    </location>
</feature>
<evidence type="ECO:0000256" key="1">
    <source>
        <dbReference type="SAM" id="Phobius"/>
    </source>
</evidence>
<sequence>MCIMEAVTNSGSNSETVDISTERTLGLIGSVLGLASIVRTSVSGLLALIGAVLILVALYGIGNKLEDERPFNYYLKAIIVIFVLIMVGVIVIAAALVVSSGSTSSMENEFIMSPGSDITIIEEESPHLTGEGIVLLVIGAGIIIAGLIAGGYFQKKAWEAMYELTGVEAFQNAAKFLWWGVLTIIILIGAILLLISAIFQIIAFANLPKRLSKRSTPPAPTPVEELSW</sequence>
<dbReference type="HOGENOM" id="CLU_105758_1_0_2"/>
<proteinExistence type="predicted"/>
<feature type="transmembrane region" description="Helical" evidence="1">
    <location>
        <begin position="176"/>
        <end position="205"/>
    </location>
</feature>
<keyword evidence="1" id="KW-0812">Transmembrane</keyword>
<protein>
    <recommendedName>
        <fullName evidence="4">DUF996 domain-containing protein</fullName>
    </recommendedName>
</protein>
<dbReference type="PaxDb" id="593117-TGAM_0649"/>
<name>C5A4I9_THEGJ</name>
<dbReference type="InterPro" id="IPR010397">
    <property type="entry name" value="DUF996"/>
</dbReference>
<evidence type="ECO:0000313" key="2">
    <source>
        <dbReference type="EMBL" id="ACS33151.1"/>
    </source>
</evidence>